<evidence type="ECO:0000256" key="1">
    <source>
        <dbReference type="SAM" id="MobiDB-lite"/>
    </source>
</evidence>
<dbReference type="Proteomes" id="UP001189429">
    <property type="component" value="Unassembled WGS sequence"/>
</dbReference>
<proteinExistence type="predicted"/>
<dbReference type="EMBL" id="CAUYUJ010001384">
    <property type="protein sequence ID" value="CAK0795660.1"/>
    <property type="molecule type" value="Genomic_DNA"/>
</dbReference>
<feature type="compositionally biased region" description="Basic and acidic residues" evidence="1">
    <location>
        <begin position="19"/>
        <end position="28"/>
    </location>
</feature>
<feature type="compositionally biased region" description="Low complexity" evidence="1">
    <location>
        <begin position="275"/>
        <end position="291"/>
    </location>
</feature>
<feature type="compositionally biased region" description="Basic and acidic residues" evidence="1">
    <location>
        <begin position="62"/>
        <end position="71"/>
    </location>
</feature>
<accession>A0ABN9PRA1</accession>
<gene>
    <name evidence="2" type="ORF">PCOR1329_LOCUS5264</name>
</gene>
<feature type="compositionally biased region" description="Low complexity" evidence="1">
    <location>
        <begin position="299"/>
        <end position="311"/>
    </location>
</feature>
<comment type="caution">
    <text evidence="2">The sequence shown here is derived from an EMBL/GenBank/DDBJ whole genome shotgun (WGS) entry which is preliminary data.</text>
</comment>
<reference evidence="2" key="1">
    <citation type="submission" date="2023-10" db="EMBL/GenBank/DDBJ databases">
        <authorList>
            <person name="Chen Y."/>
            <person name="Shah S."/>
            <person name="Dougan E. K."/>
            <person name="Thang M."/>
            <person name="Chan C."/>
        </authorList>
    </citation>
    <scope>NUCLEOTIDE SEQUENCE [LARGE SCALE GENOMIC DNA]</scope>
</reference>
<feature type="region of interest" description="Disordered" evidence="1">
    <location>
        <begin position="1"/>
        <end position="91"/>
    </location>
</feature>
<feature type="compositionally biased region" description="Gly residues" evidence="1">
    <location>
        <begin position="1"/>
        <end position="10"/>
    </location>
</feature>
<keyword evidence="3" id="KW-1185">Reference proteome</keyword>
<evidence type="ECO:0000313" key="3">
    <source>
        <dbReference type="Proteomes" id="UP001189429"/>
    </source>
</evidence>
<feature type="compositionally biased region" description="Pro residues" evidence="1">
    <location>
        <begin position="335"/>
        <end position="345"/>
    </location>
</feature>
<feature type="non-terminal residue" evidence="2">
    <location>
        <position position="1"/>
    </location>
</feature>
<feature type="region of interest" description="Disordered" evidence="1">
    <location>
        <begin position="146"/>
        <end position="167"/>
    </location>
</feature>
<protein>
    <submittedName>
        <fullName evidence="2">Uncharacterized protein</fullName>
    </submittedName>
</protein>
<organism evidence="2 3">
    <name type="scientific">Prorocentrum cordatum</name>
    <dbReference type="NCBI Taxonomy" id="2364126"/>
    <lineage>
        <taxon>Eukaryota</taxon>
        <taxon>Sar</taxon>
        <taxon>Alveolata</taxon>
        <taxon>Dinophyceae</taxon>
        <taxon>Prorocentrales</taxon>
        <taxon>Prorocentraceae</taxon>
        <taxon>Prorocentrum</taxon>
    </lineage>
</organism>
<name>A0ABN9PRA1_9DINO</name>
<feature type="region of interest" description="Disordered" evidence="1">
    <location>
        <begin position="275"/>
        <end position="377"/>
    </location>
</feature>
<sequence length="405" mass="43551">GGGGRTGGGCGRRKRTRKENRSGPDRVARGAMLSAPRRATKLRDMLGAARGPPPVAQLQPRTRQDERETPRPRGISPRVRHAPRSDARALGEHGPRWRRRFVPLPAQLFVLGEMLGLRVHRSSHRLDGRYGLSRVCLKPTVRGLATGTAHRSGRSTVSSATSRRGGCSRRLPPFAVLSASSALPALQVLENTLGLDLLRGGRGGQATRRPRHFEDFVHTDVSWTSACDTCIDSGRVLRVLNVEDRLPLSPYLFARPRATRAASVATCAVARNAATGTTAAHPAPRAAGTRPASEDQTTRAASAHSARYASRSPKKDWRGHSRGCSLDGSPRLQPASPPALPPHPHGPARLPNRASSFAAGSRRTRYASRGAPSSGARSTAEARIAALFLNVQHFWPRLASQSRGS</sequence>
<evidence type="ECO:0000313" key="2">
    <source>
        <dbReference type="EMBL" id="CAK0795660.1"/>
    </source>
</evidence>
<feature type="compositionally biased region" description="Low complexity" evidence="1">
    <location>
        <begin position="367"/>
        <end position="377"/>
    </location>
</feature>